<evidence type="ECO:0000313" key="3">
    <source>
        <dbReference type="Proteomes" id="UP000568380"/>
    </source>
</evidence>
<dbReference type="InterPro" id="IPR032710">
    <property type="entry name" value="NTF2-like_dom_sf"/>
</dbReference>
<organism evidence="2 3">
    <name type="scientific">Nonomuraea endophytica</name>
    <dbReference type="NCBI Taxonomy" id="714136"/>
    <lineage>
        <taxon>Bacteria</taxon>
        <taxon>Bacillati</taxon>
        <taxon>Actinomycetota</taxon>
        <taxon>Actinomycetes</taxon>
        <taxon>Streptosporangiales</taxon>
        <taxon>Streptosporangiaceae</taxon>
        <taxon>Nonomuraea</taxon>
    </lineage>
</organism>
<protein>
    <submittedName>
        <fullName evidence="2">Ketosteroid isomerase-like protein</fullName>
    </submittedName>
</protein>
<dbReference type="Pfam" id="PF13474">
    <property type="entry name" value="SnoaL_3"/>
    <property type="match status" value="1"/>
</dbReference>
<comment type="caution">
    <text evidence="2">The sequence shown here is derived from an EMBL/GenBank/DDBJ whole genome shotgun (WGS) entry which is preliminary data.</text>
</comment>
<sequence>MSDDERRVRELHDGWVTANGTGDVDWLRAHLAGDDFVMWNTLGSNFFGLDGIVELWKQLIAMAGEAVPRKVVSQAWDERITVGGELAVVSYLCRLSVDFGPRGEEAGGNLDQRYRATEVYQRRDGDWKMVHYHGSPHQPGVMGGS</sequence>
<dbReference type="RefSeq" id="WP_184965088.1">
    <property type="nucleotide sequence ID" value="NZ_JACHIN010000006.1"/>
</dbReference>
<evidence type="ECO:0000313" key="2">
    <source>
        <dbReference type="EMBL" id="MBB5079465.1"/>
    </source>
</evidence>
<dbReference type="AlphaFoldDB" id="A0A7W8EG44"/>
<dbReference type="GO" id="GO:0016853">
    <property type="term" value="F:isomerase activity"/>
    <property type="evidence" value="ECO:0007669"/>
    <property type="project" value="UniProtKB-KW"/>
</dbReference>
<dbReference type="Gene3D" id="3.10.450.50">
    <property type="match status" value="1"/>
</dbReference>
<gene>
    <name evidence="2" type="ORF">HNR40_004951</name>
</gene>
<dbReference type="EMBL" id="JACHIN010000006">
    <property type="protein sequence ID" value="MBB5079465.1"/>
    <property type="molecule type" value="Genomic_DNA"/>
</dbReference>
<dbReference type="SUPFAM" id="SSF54427">
    <property type="entry name" value="NTF2-like"/>
    <property type="match status" value="1"/>
</dbReference>
<accession>A0A7W8EG44</accession>
<reference evidence="2 3" key="1">
    <citation type="submission" date="2020-08" db="EMBL/GenBank/DDBJ databases">
        <title>Genomic Encyclopedia of Type Strains, Phase IV (KMG-IV): sequencing the most valuable type-strain genomes for metagenomic binning, comparative biology and taxonomic classification.</title>
        <authorList>
            <person name="Goeker M."/>
        </authorList>
    </citation>
    <scope>NUCLEOTIDE SEQUENCE [LARGE SCALE GENOMIC DNA]</scope>
    <source>
        <strain evidence="2 3">DSM 45385</strain>
    </source>
</reference>
<name>A0A7W8EG44_9ACTN</name>
<keyword evidence="2" id="KW-0413">Isomerase</keyword>
<dbReference type="Proteomes" id="UP000568380">
    <property type="component" value="Unassembled WGS sequence"/>
</dbReference>
<proteinExistence type="predicted"/>
<keyword evidence="3" id="KW-1185">Reference proteome</keyword>
<dbReference type="InterPro" id="IPR037401">
    <property type="entry name" value="SnoaL-like"/>
</dbReference>
<evidence type="ECO:0000259" key="1">
    <source>
        <dbReference type="Pfam" id="PF13474"/>
    </source>
</evidence>
<feature type="domain" description="SnoaL-like" evidence="1">
    <location>
        <begin position="8"/>
        <end position="136"/>
    </location>
</feature>